<evidence type="ECO:0000313" key="1">
    <source>
        <dbReference type="EMBL" id="KAG5622361.1"/>
    </source>
</evidence>
<dbReference type="Proteomes" id="UP000824120">
    <property type="component" value="Chromosome 2"/>
</dbReference>
<name>A0A9J6AD31_SOLCO</name>
<reference evidence="1 2" key="1">
    <citation type="submission" date="2020-09" db="EMBL/GenBank/DDBJ databases">
        <title>De no assembly of potato wild relative species, Solanum commersonii.</title>
        <authorList>
            <person name="Cho K."/>
        </authorList>
    </citation>
    <scope>NUCLEOTIDE SEQUENCE [LARGE SCALE GENOMIC DNA]</scope>
    <source>
        <strain evidence="1">LZ3.2</strain>
        <tissue evidence="1">Leaf</tissue>
    </source>
</reference>
<organism evidence="1 2">
    <name type="scientific">Solanum commersonii</name>
    <name type="common">Commerson's wild potato</name>
    <name type="synonym">Commerson's nightshade</name>
    <dbReference type="NCBI Taxonomy" id="4109"/>
    <lineage>
        <taxon>Eukaryota</taxon>
        <taxon>Viridiplantae</taxon>
        <taxon>Streptophyta</taxon>
        <taxon>Embryophyta</taxon>
        <taxon>Tracheophyta</taxon>
        <taxon>Spermatophyta</taxon>
        <taxon>Magnoliopsida</taxon>
        <taxon>eudicotyledons</taxon>
        <taxon>Gunneridae</taxon>
        <taxon>Pentapetalae</taxon>
        <taxon>asterids</taxon>
        <taxon>lamiids</taxon>
        <taxon>Solanales</taxon>
        <taxon>Solanaceae</taxon>
        <taxon>Solanoideae</taxon>
        <taxon>Solaneae</taxon>
        <taxon>Solanum</taxon>
    </lineage>
</organism>
<keyword evidence="2" id="KW-1185">Reference proteome</keyword>
<sequence>MRQEQYFHPSLWQPSSQDFVYGSNDLSPQSGQGYNGYKSHSSAEISSSISQTSTHALNLLGEENYEELLYTPNKRGKNSTSIQVLGNPGYHCAQGTSCIDLWKGSIGKSIDGKQY</sequence>
<proteinExistence type="predicted"/>
<protein>
    <submittedName>
        <fullName evidence="1">Uncharacterized protein</fullName>
    </submittedName>
</protein>
<gene>
    <name evidence="1" type="ORF">H5410_007579</name>
</gene>
<comment type="caution">
    <text evidence="1">The sequence shown here is derived from an EMBL/GenBank/DDBJ whole genome shotgun (WGS) entry which is preliminary data.</text>
</comment>
<dbReference type="AlphaFoldDB" id="A0A9J6AD31"/>
<evidence type="ECO:0000313" key="2">
    <source>
        <dbReference type="Proteomes" id="UP000824120"/>
    </source>
</evidence>
<dbReference type="EMBL" id="JACXVP010000002">
    <property type="protein sequence ID" value="KAG5622361.1"/>
    <property type="molecule type" value="Genomic_DNA"/>
</dbReference>
<accession>A0A9J6AD31</accession>